<dbReference type="GO" id="GO:0004252">
    <property type="term" value="F:serine-type endopeptidase activity"/>
    <property type="evidence" value="ECO:0007669"/>
    <property type="project" value="InterPro"/>
</dbReference>
<dbReference type="InterPro" id="IPR009003">
    <property type="entry name" value="Peptidase_S1_PA"/>
</dbReference>
<protein>
    <recommendedName>
        <fullName evidence="5">Peptidase S1 domain-containing protein</fullName>
    </recommendedName>
</protein>
<dbReference type="Pfam" id="PF00089">
    <property type="entry name" value="Trypsin"/>
    <property type="match status" value="3"/>
</dbReference>
<dbReference type="PANTHER" id="PTHR24253:SF62">
    <property type="entry name" value="TRANSMEMBRANE PROTEASE SERINE 6"/>
    <property type="match status" value="1"/>
</dbReference>
<dbReference type="Gene3D" id="2.40.10.10">
    <property type="entry name" value="Trypsin-like serine proteases"/>
    <property type="match status" value="5"/>
</dbReference>
<evidence type="ECO:0000256" key="4">
    <source>
        <dbReference type="ARBA" id="ARBA00023157"/>
    </source>
</evidence>
<feature type="domain" description="Peptidase S1" evidence="5">
    <location>
        <begin position="29"/>
        <end position="285"/>
    </location>
</feature>
<evidence type="ECO:0000256" key="1">
    <source>
        <dbReference type="ARBA" id="ARBA00022670"/>
    </source>
</evidence>
<proteinExistence type="predicted"/>
<dbReference type="Proteomes" id="UP000770717">
    <property type="component" value="Unassembled WGS sequence"/>
</dbReference>
<dbReference type="PANTHER" id="PTHR24253">
    <property type="entry name" value="TRANSMEMBRANE PROTEASE SERINE"/>
    <property type="match status" value="1"/>
</dbReference>
<sequence length="912" mass="99661">MDAYICIGVSREVTVPSGICGRPGLRARIYGGTDAAPGEWPWHATLSYNGKPNCGGSLISDKWLLTAAHCFDNTAVDIKRDPTLWRVHLGFTKMGYIPEESSAVTVMLSRIVIHDDYTNYVQGHDIALVELSQPVNFTRFISPVCLPENTHRFHFRSTCYATGLEDVPEGVPLDSKRSLKKVPQTLIGWRTCNCIYNAQMRPEVSNPAKPSMFCMMETHGEKGPCLASTDNCSHGDSGGPVVCNEDGVWFLAGAISFSQGCHLKDSPTIVTSASFYQDWIQQWTDSSVTFAPQSINVTDDVDNDTCSDLLSNLTSGCGFSNIDTSGSVSPGPWPWQVDLWKDDRRVCGGALISTTWVITAAQCFVGPDSSDSPSDWSVTIASGTQAMWQFPVQKISVHGSYITPQQGNNVALVQLSIPAPVGPYTAPICVPKSSHNISYNSSCWFSGNDYQQPDATMHPSRGIKMDLVGPNQCNCIYSHPKSDSPSVSILPGMICATRQKAIGDQCLRDFGGPLACKENKTWFLIGVQSFGGGCDTLLPEVFTDLTQHERWIFQQTRDDLFRSQLNNQPAQMDTERCSFNSSRACGRSVTPPNPGSIDDLTGKTWPWQISLRLYGSHVCSGVLIAETWFLVAAHCMPRYISISDYTVSLSSQLQGGPDSREVIRKIKRVVPHPGYKMKTGDNDLALVEMFYGITFSDYILPICLPHDQSLLLPSRCWVSGWGRLYPSDSVSFPPPLRHLEVSLLDAKNCGAQENIIESGGQLCIAAKRDSTLTCLMDSSAILVCQPKPHGPWFLYGMTSQSSPPKKNSCPGNFTTILPKLSWIREVIPKNDLSYLDSNKTIPDAGHNDSVPSANTTIVPPLSSTTLISHTDNTTQANDTTKTTSACPGNNITDEVTCPGYTTATPHIMSSTT</sequence>
<accession>A0A8J6ELQ5</accession>
<dbReference type="PROSITE" id="PS00134">
    <property type="entry name" value="TRYPSIN_HIS"/>
    <property type="match status" value="1"/>
</dbReference>
<evidence type="ECO:0000256" key="3">
    <source>
        <dbReference type="ARBA" id="ARBA00022801"/>
    </source>
</evidence>
<evidence type="ECO:0000313" key="7">
    <source>
        <dbReference type="Proteomes" id="UP000770717"/>
    </source>
</evidence>
<dbReference type="InterPro" id="IPR018114">
    <property type="entry name" value="TRYPSIN_HIS"/>
</dbReference>
<dbReference type="FunFam" id="2.40.10.10:FF:000184">
    <property type="entry name" value="Prostasin"/>
    <property type="match status" value="1"/>
</dbReference>
<evidence type="ECO:0000256" key="2">
    <source>
        <dbReference type="ARBA" id="ARBA00022729"/>
    </source>
</evidence>
<dbReference type="PRINTS" id="PR00722">
    <property type="entry name" value="CHYMOTRYPSIN"/>
</dbReference>
<dbReference type="GO" id="GO:0006508">
    <property type="term" value="P:proteolysis"/>
    <property type="evidence" value="ECO:0007669"/>
    <property type="project" value="UniProtKB-KW"/>
</dbReference>
<dbReference type="SMART" id="SM00020">
    <property type="entry name" value="Tryp_SPc"/>
    <property type="match status" value="3"/>
</dbReference>
<dbReference type="InterPro" id="IPR001254">
    <property type="entry name" value="Trypsin_dom"/>
</dbReference>
<dbReference type="InterPro" id="IPR001314">
    <property type="entry name" value="Peptidase_S1A"/>
</dbReference>
<evidence type="ECO:0000313" key="6">
    <source>
        <dbReference type="EMBL" id="KAG9471134.1"/>
    </source>
</evidence>
<dbReference type="PROSITE" id="PS50240">
    <property type="entry name" value="TRYPSIN_DOM"/>
    <property type="match status" value="3"/>
</dbReference>
<dbReference type="OrthoDB" id="9006044at2759"/>
<dbReference type="EMBL" id="WNTK01000177">
    <property type="protein sequence ID" value="KAG9471134.1"/>
    <property type="molecule type" value="Genomic_DNA"/>
</dbReference>
<dbReference type="AlphaFoldDB" id="A0A8J6ELQ5"/>
<organism evidence="6 7">
    <name type="scientific">Eleutherodactylus coqui</name>
    <name type="common">Puerto Rican coqui</name>
    <dbReference type="NCBI Taxonomy" id="57060"/>
    <lineage>
        <taxon>Eukaryota</taxon>
        <taxon>Metazoa</taxon>
        <taxon>Chordata</taxon>
        <taxon>Craniata</taxon>
        <taxon>Vertebrata</taxon>
        <taxon>Euteleostomi</taxon>
        <taxon>Amphibia</taxon>
        <taxon>Batrachia</taxon>
        <taxon>Anura</taxon>
        <taxon>Neobatrachia</taxon>
        <taxon>Hyloidea</taxon>
        <taxon>Eleutherodactylidae</taxon>
        <taxon>Eleutherodactylinae</taxon>
        <taxon>Eleutherodactylus</taxon>
        <taxon>Eleutherodactylus</taxon>
    </lineage>
</organism>
<keyword evidence="3" id="KW-0378">Hydrolase</keyword>
<keyword evidence="4" id="KW-1015">Disulfide bond</keyword>
<dbReference type="InterPro" id="IPR043504">
    <property type="entry name" value="Peptidase_S1_PA_chymotrypsin"/>
</dbReference>
<feature type="domain" description="Peptidase S1" evidence="5">
    <location>
        <begin position="595"/>
        <end position="828"/>
    </location>
</feature>
<reference evidence="6" key="1">
    <citation type="thesis" date="2020" institute="ProQuest LLC" country="789 East Eisenhower Parkway, Ann Arbor, MI, USA">
        <title>Comparative Genomics and Chromosome Evolution.</title>
        <authorList>
            <person name="Mudd A.B."/>
        </authorList>
    </citation>
    <scope>NUCLEOTIDE SEQUENCE</scope>
    <source>
        <strain evidence="6">HN-11 Male</strain>
        <tissue evidence="6">Kidney and liver</tissue>
    </source>
</reference>
<gene>
    <name evidence="6" type="ORF">GDO78_015705</name>
</gene>
<dbReference type="CDD" id="cd00190">
    <property type="entry name" value="Tryp_SPc"/>
    <property type="match status" value="3"/>
</dbReference>
<comment type="caution">
    <text evidence="6">The sequence shown here is derived from an EMBL/GenBank/DDBJ whole genome shotgun (WGS) entry which is preliminary data.</text>
</comment>
<keyword evidence="7" id="KW-1185">Reference proteome</keyword>
<dbReference type="SUPFAM" id="SSF50494">
    <property type="entry name" value="Trypsin-like serine proteases"/>
    <property type="match status" value="3"/>
</dbReference>
<feature type="non-terminal residue" evidence="6">
    <location>
        <position position="912"/>
    </location>
</feature>
<name>A0A8J6ELQ5_ELECQ</name>
<dbReference type="FunFam" id="2.40.10.10:FF:000024">
    <property type="entry name" value="Serine protease 53"/>
    <property type="match status" value="1"/>
</dbReference>
<feature type="domain" description="Peptidase S1" evidence="5">
    <location>
        <begin position="313"/>
        <end position="557"/>
    </location>
</feature>
<dbReference type="GO" id="GO:0005886">
    <property type="term" value="C:plasma membrane"/>
    <property type="evidence" value="ECO:0007669"/>
    <property type="project" value="TreeGrafter"/>
</dbReference>
<keyword evidence="1" id="KW-0645">Protease</keyword>
<evidence type="ECO:0000259" key="5">
    <source>
        <dbReference type="PROSITE" id="PS50240"/>
    </source>
</evidence>
<keyword evidence="2" id="KW-0732">Signal</keyword>